<dbReference type="HOGENOM" id="CLU_3038970_0_0_2"/>
<reference evidence="2 3" key="1">
    <citation type="journal article" date="2014" name="Environ. Microbiol.">
        <title>Halorhabdus tiamatea: proteogenomics and glycosidase activity measurements identify the first cultivated euryarchaeon from a deep-sea anoxic brine lake as potential polysaccharide degrader.</title>
        <authorList>
            <person name="Werner J."/>
            <person name="Ferrer M."/>
            <person name="Michel G."/>
            <person name="Mann A.J."/>
            <person name="Huang S."/>
            <person name="Juarez S."/>
            <person name="Ciordia S."/>
            <person name="Albar J.P."/>
            <person name="Alcaide M."/>
            <person name="La Cono V."/>
            <person name="Yakimov M.M."/>
            <person name="Antunes A."/>
            <person name="Taborda M."/>
            <person name="Da Costa M.S."/>
            <person name="Amann R.I."/>
            <person name="Gloeckner F.O."/>
            <person name="Golyshina O.V."/>
            <person name="Golyshin P.N."/>
            <person name="Teeling H."/>
        </authorList>
    </citation>
    <scope>NUCLEOTIDE SEQUENCE [LARGE SCALE GENOMIC DNA]</scope>
    <source>
        <strain evidence="3">SARL4B</strain>
    </source>
</reference>
<dbReference type="EMBL" id="HF571520">
    <property type="protein sequence ID" value="CCQ32725.1"/>
    <property type="molecule type" value="Genomic_DNA"/>
</dbReference>
<name>S6D1W2_9EURY</name>
<dbReference type="KEGG" id="hti:HTIA_0581"/>
<proteinExistence type="predicted"/>
<keyword evidence="3" id="KW-1185">Reference proteome</keyword>
<evidence type="ECO:0000256" key="1">
    <source>
        <dbReference type="SAM" id="MobiDB-lite"/>
    </source>
</evidence>
<evidence type="ECO:0000313" key="3">
    <source>
        <dbReference type="Proteomes" id="UP000015381"/>
    </source>
</evidence>
<gene>
    <name evidence="2" type="ORF">HTIA_0581</name>
</gene>
<dbReference type="AlphaFoldDB" id="S6D1W2"/>
<evidence type="ECO:0000313" key="2">
    <source>
        <dbReference type="EMBL" id="CCQ32725.1"/>
    </source>
</evidence>
<protein>
    <submittedName>
        <fullName evidence="2">Uncharacterized protein</fullName>
    </submittedName>
</protein>
<dbReference type="Proteomes" id="UP000015381">
    <property type="component" value="Chromosome I"/>
</dbReference>
<sequence length="54" mass="6101">MFSCRRAIGRPNAYPSRPSDAGVQSRRLQPDGRTAVSRLRVEQSLGEVREQDNE</sequence>
<organism evidence="2 3">
    <name type="scientific">Halorhabdus tiamatea SARL4B</name>
    <dbReference type="NCBI Taxonomy" id="1033806"/>
    <lineage>
        <taxon>Archaea</taxon>
        <taxon>Methanobacteriati</taxon>
        <taxon>Methanobacteriota</taxon>
        <taxon>Stenosarchaea group</taxon>
        <taxon>Halobacteria</taxon>
        <taxon>Halobacteriales</taxon>
        <taxon>Haloarculaceae</taxon>
        <taxon>Halorhabdus</taxon>
    </lineage>
</organism>
<feature type="region of interest" description="Disordered" evidence="1">
    <location>
        <begin position="1"/>
        <end position="54"/>
    </location>
</feature>
<accession>S6D1W2</accession>